<dbReference type="PANTHER" id="PTHR45677:SF8">
    <property type="entry name" value="CYSTEINE SULFINIC ACID DECARBOXYLASE"/>
    <property type="match status" value="1"/>
</dbReference>
<comment type="caution">
    <text evidence="9">The sequence shown here is derived from an EMBL/GenBank/DDBJ whole genome shotgun (WGS) entry which is preliminary data.</text>
</comment>
<evidence type="ECO:0000256" key="1">
    <source>
        <dbReference type="ARBA" id="ARBA00001933"/>
    </source>
</evidence>
<keyword evidence="4 6" id="KW-0663">Pyridoxal phosphate</keyword>
<dbReference type="Pfam" id="PF00282">
    <property type="entry name" value="Pyridoxal_deC"/>
    <property type="match status" value="1"/>
</dbReference>
<feature type="modified residue" description="N6-(pyridoxal phosphate)lysine" evidence="6">
    <location>
        <position position="326"/>
    </location>
</feature>
<dbReference type="GO" id="GO:0016831">
    <property type="term" value="F:carboxy-lyase activity"/>
    <property type="evidence" value="ECO:0007669"/>
    <property type="project" value="UniProtKB-KW"/>
</dbReference>
<dbReference type="GO" id="GO:0030170">
    <property type="term" value="F:pyridoxal phosphate binding"/>
    <property type="evidence" value="ECO:0007669"/>
    <property type="project" value="InterPro"/>
</dbReference>
<comment type="cofactor">
    <cofactor evidence="1 6 7">
        <name>pyridoxal 5'-phosphate</name>
        <dbReference type="ChEBI" id="CHEBI:597326"/>
    </cofactor>
</comment>
<keyword evidence="10" id="KW-1185">Reference proteome</keyword>
<dbReference type="AlphaFoldDB" id="A0A1Y1UNP3"/>
<feature type="compositionally biased region" description="Low complexity" evidence="8">
    <location>
        <begin position="32"/>
        <end position="42"/>
    </location>
</feature>
<evidence type="ECO:0000313" key="10">
    <source>
        <dbReference type="Proteomes" id="UP000193218"/>
    </source>
</evidence>
<dbReference type="Proteomes" id="UP000193218">
    <property type="component" value="Unassembled WGS sequence"/>
</dbReference>
<name>A0A1Y1UNP3_9TREE</name>
<dbReference type="Gene3D" id="3.40.640.10">
    <property type="entry name" value="Type I PLP-dependent aspartate aminotransferase-like (Major domain)"/>
    <property type="match status" value="1"/>
</dbReference>
<dbReference type="GO" id="GO:0005737">
    <property type="term" value="C:cytoplasm"/>
    <property type="evidence" value="ECO:0007669"/>
    <property type="project" value="TreeGrafter"/>
</dbReference>
<dbReference type="InParanoid" id="A0A1Y1UNP3"/>
<dbReference type="PROSITE" id="PS00392">
    <property type="entry name" value="DDC_GAD_HDC_YDC"/>
    <property type="match status" value="1"/>
</dbReference>
<organism evidence="9 10">
    <name type="scientific">Kockovaella imperatae</name>
    <dbReference type="NCBI Taxonomy" id="4999"/>
    <lineage>
        <taxon>Eukaryota</taxon>
        <taxon>Fungi</taxon>
        <taxon>Dikarya</taxon>
        <taxon>Basidiomycota</taxon>
        <taxon>Agaricomycotina</taxon>
        <taxon>Tremellomycetes</taxon>
        <taxon>Tremellales</taxon>
        <taxon>Cuniculitremaceae</taxon>
        <taxon>Kockovaella</taxon>
    </lineage>
</organism>
<dbReference type="GO" id="GO:0019752">
    <property type="term" value="P:carboxylic acid metabolic process"/>
    <property type="evidence" value="ECO:0007669"/>
    <property type="project" value="InterPro"/>
</dbReference>
<keyword evidence="3" id="KW-0210">Decarboxylase</keyword>
<dbReference type="InterPro" id="IPR021115">
    <property type="entry name" value="Pyridoxal-P_BS"/>
</dbReference>
<evidence type="ECO:0000256" key="8">
    <source>
        <dbReference type="SAM" id="MobiDB-lite"/>
    </source>
</evidence>
<dbReference type="Gene3D" id="3.90.1150.170">
    <property type="match status" value="1"/>
</dbReference>
<reference evidence="9 10" key="1">
    <citation type="submission" date="2017-03" db="EMBL/GenBank/DDBJ databases">
        <title>Widespread Adenine N6-methylation of Active Genes in Fungi.</title>
        <authorList>
            <consortium name="DOE Joint Genome Institute"/>
            <person name="Mondo S.J."/>
            <person name="Dannebaum R.O."/>
            <person name="Kuo R.C."/>
            <person name="Louie K.B."/>
            <person name="Bewick A.J."/>
            <person name="Labutti K."/>
            <person name="Haridas S."/>
            <person name="Kuo A."/>
            <person name="Salamov A."/>
            <person name="Ahrendt S.R."/>
            <person name="Lau R."/>
            <person name="Bowen B.P."/>
            <person name="Lipzen A."/>
            <person name="Sullivan W."/>
            <person name="Andreopoulos W.B."/>
            <person name="Clum A."/>
            <person name="Lindquist E."/>
            <person name="Daum C."/>
            <person name="Northen T.R."/>
            <person name="Ramamoorthy G."/>
            <person name="Schmitz R.J."/>
            <person name="Gryganskyi A."/>
            <person name="Culley D."/>
            <person name="Magnuson J."/>
            <person name="James T.Y."/>
            <person name="O'Malley M.A."/>
            <person name="Stajich J.E."/>
            <person name="Spatafora J.W."/>
            <person name="Visel A."/>
            <person name="Grigoriev I.V."/>
        </authorList>
    </citation>
    <scope>NUCLEOTIDE SEQUENCE [LARGE SCALE GENOMIC DNA]</scope>
    <source>
        <strain evidence="9 10">NRRL Y-17943</strain>
    </source>
</reference>
<dbReference type="InterPro" id="IPR015424">
    <property type="entry name" value="PyrdxlP-dep_Trfase"/>
</dbReference>
<evidence type="ECO:0000313" key="9">
    <source>
        <dbReference type="EMBL" id="ORX39124.1"/>
    </source>
</evidence>
<evidence type="ECO:0000256" key="7">
    <source>
        <dbReference type="RuleBase" id="RU000382"/>
    </source>
</evidence>
<dbReference type="STRING" id="4999.A0A1Y1UNP3"/>
<dbReference type="OrthoDB" id="2161780at2759"/>
<dbReference type="InterPro" id="IPR002129">
    <property type="entry name" value="PyrdxlP-dep_de-COase"/>
</dbReference>
<dbReference type="RefSeq" id="XP_021872987.1">
    <property type="nucleotide sequence ID" value="XM_022015051.1"/>
</dbReference>
<gene>
    <name evidence="9" type="ORF">BD324DRAFT_618581</name>
</gene>
<comment type="similarity">
    <text evidence="2 7">Belongs to the group II decarboxylase family.</text>
</comment>
<accession>A0A1Y1UNP3</accession>
<proteinExistence type="inferred from homology"/>
<protein>
    <submittedName>
        <fullName evidence="9">Glutamate decarboxylase</fullName>
    </submittedName>
</protein>
<evidence type="ECO:0000256" key="3">
    <source>
        <dbReference type="ARBA" id="ARBA00022793"/>
    </source>
</evidence>
<evidence type="ECO:0000256" key="2">
    <source>
        <dbReference type="ARBA" id="ARBA00009533"/>
    </source>
</evidence>
<dbReference type="EMBL" id="NBSH01000003">
    <property type="protein sequence ID" value="ORX39124.1"/>
    <property type="molecule type" value="Genomic_DNA"/>
</dbReference>
<dbReference type="SUPFAM" id="SSF53383">
    <property type="entry name" value="PLP-dependent transferases"/>
    <property type="match status" value="1"/>
</dbReference>
<dbReference type="PANTHER" id="PTHR45677">
    <property type="entry name" value="GLUTAMATE DECARBOXYLASE-RELATED"/>
    <property type="match status" value="1"/>
</dbReference>
<sequence length="507" mass="56107">MPVQPAYKTRADEVDDLVETVKNLIIPFIRSAEPSSSTSGSSKQYAAGDGVNGDQGQHPMTLVDYHAPKELQSILDLDLPSKGQGKDGLVNMTEKVLRYSVNTWDQGFMDKLYASTNAVGVAAELLTAALNTNVHVYQVSPVLTLIEKHVAKTLARMYGFTDPHSGGMSQPGGSAGNSSSIVIARNTLYPHTKTRGIGSDKYVLFTSQHGHYSLEKAAQMFGFGSDNVRSVPVDKTGRMDVSALRKMVVKSKEDGEVPFYVNATAGTTVLGSFDPFDEIAEVCKEHHLWMHVDGSWGGSVIFNKGIAEERLRGVEKADSIVMSPHKMLGVPVTCSFLLAKDMRKVWKAMTLPAGYLFHTSDSEEIFDLADLTPQCGRRGDALKFFLSWVYYGEEGLSEKIERAFELATRMQEQLSRSENVVMLSTMPPPCLQVCFYYAPERQLGDPTATSRRTEIMTERLMRRGFMVDYAPGENGKFFRIVINISTTEETVTRLVEMIEEVGRENTT</sequence>
<feature type="region of interest" description="Disordered" evidence="8">
    <location>
        <begin position="32"/>
        <end position="57"/>
    </location>
</feature>
<dbReference type="GeneID" id="33556859"/>
<evidence type="ECO:0000256" key="6">
    <source>
        <dbReference type="PIRSR" id="PIRSR602129-50"/>
    </source>
</evidence>
<keyword evidence="5 7" id="KW-0456">Lyase</keyword>
<evidence type="ECO:0000256" key="5">
    <source>
        <dbReference type="ARBA" id="ARBA00023239"/>
    </source>
</evidence>
<dbReference type="InterPro" id="IPR015421">
    <property type="entry name" value="PyrdxlP-dep_Trfase_major"/>
</dbReference>
<evidence type="ECO:0000256" key="4">
    <source>
        <dbReference type="ARBA" id="ARBA00022898"/>
    </source>
</evidence>